<feature type="chain" id="PRO_5025556346" evidence="1">
    <location>
        <begin position="20"/>
        <end position="113"/>
    </location>
</feature>
<keyword evidence="3" id="KW-1185">Reference proteome</keyword>
<gene>
    <name evidence="2" type="ORF">CC86DRAFT_460166</name>
</gene>
<reference evidence="2" key="1">
    <citation type="journal article" date="2020" name="Stud. Mycol.">
        <title>101 Dothideomycetes genomes: a test case for predicting lifestyles and emergence of pathogens.</title>
        <authorList>
            <person name="Haridas S."/>
            <person name="Albert R."/>
            <person name="Binder M."/>
            <person name="Bloem J."/>
            <person name="Labutti K."/>
            <person name="Salamov A."/>
            <person name="Andreopoulos B."/>
            <person name="Baker S."/>
            <person name="Barry K."/>
            <person name="Bills G."/>
            <person name="Bluhm B."/>
            <person name="Cannon C."/>
            <person name="Castanera R."/>
            <person name="Culley D."/>
            <person name="Daum C."/>
            <person name="Ezra D."/>
            <person name="Gonzalez J."/>
            <person name="Henrissat B."/>
            <person name="Kuo A."/>
            <person name="Liang C."/>
            <person name="Lipzen A."/>
            <person name="Lutzoni F."/>
            <person name="Magnuson J."/>
            <person name="Mondo S."/>
            <person name="Nolan M."/>
            <person name="Ohm R."/>
            <person name="Pangilinan J."/>
            <person name="Park H.-J."/>
            <person name="Ramirez L."/>
            <person name="Alfaro M."/>
            <person name="Sun H."/>
            <person name="Tritt A."/>
            <person name="Yoshinaga Y."/>
            <person name="Zwiers L.-H."/>
            <person name="Turgeon B."/>
            <person name="Goodwin S."/>
            <person name="Spatafora J."/>
            <person name="Crous P."/>
            <person name="Grigoriev I."/>
        </authorList>
    </citation>
    <scope>NUCLEOTIDE SEQUENCE</scope>
    <source>
        <strain evidence="2">CBS 113818</strain>
    </source>
</reference>
<sequence length="113" mass="12316">MQFTTALLTGFALIATVVAVPEPRAASFVTWDCNNCAATENCPRHDHQNIPSETCFQLEPGQNSIQVDFTVRPSCTVRLYASGDCSGNGPTFPGDRFCKPIPANERTSYQVIC</sequence>
<keyword evidence="1" id="KW-0732">Signal</keyword>
<dbReference type="Proteomes" id="UP000799424">
    <property type="component" value="Unassembled WGS sequence"/>
</dbReference>
<dbReference type="OrthoDB" id="3781137at2759"/>
<dbReference type="AlphaFoldDB" id="A0A6A6ZG72"/>
<dbReference type="EMBL" id="MU006243">
    <property type="protein sequence ID" value="KAF2819723.1"/>
    <property type="molecule type" value="Genomic_DNA"/>
</dbReference>
<organism evidence="2 3">
    <name type="scientific">Ophiobolus disseminans</name>
    <dbReference type="NCBI Taxonomy" id="1469910"/>
    <lineage>
        <taxon>Eukaryota</taxon>
        <taxon>Fungi</taxon>
        <taxon>Dikarya</taxon>
        <taxon>Ascomycota</taxon>
        <taxon>Pezizomycotina</taxon>
        <taxon>Dothideomycetes</taxon>
        <taxon>Pleosporomycetidae</taxon>
        <taxon>Pleosporales</taxon>
        <taxon>Pleosporineae</taxon>
        <taxon>Phaeosphaeriaceae</taxon>
        <taxon>Ophiobolus</taxon>
    </lineage>
</organism>
<evidence type="ECO:0000313" key="3">
    <source>
        <dbReference type="Proteomes" id="UP000799424"/>
    </source>
</evidence>
<accession>A0A6A6ZG72</accession>
<proteinExistence type="predicted"/>
<protein>
    <submittedName>
        <fullName evidence="2">Uncharacterized protein</fullName>
    </submittedName>
</protein>
<feature type="signal peptide" evidence="1">
    <location>
        <begin position="1"/>
        <end position="19"/>
    </location>
</feature>
<evidence type="ECO:0000313" key="2">
    <source>
        <dbReference type="EMBL" id="KAF2819723.1"/>
    </source>
</evidence>
<name>A0A6A6ZG72_9PLEO</name>
<evidence type="ECO:0000256" key="1">
    <source>
        <dbReference type="SAM" id="SignalP"/>
    </source>
</evidence>